<dbReference type="OrthoDB" id="5835829at2759"/>
<evidence type="ECO:0000256" key="4">
    <source>
        <dbReference type="ARBA" id="ARBA00022679"/>
    </source>
</evidence>
<dbReference type="Proteomes" id="UP000580250">
    <property type="component" value="Unassembled WGS sequence"/>
</dbReference>
<sequence length="141" mass="16028">MSRLQVSYASSFSSPSVPVKYLSEKNENKYFLEKAKVKLFVTHGGQNSFNEILKAGVPMIVIPFFGDQLFNATIAEYLGIGLSIKPGDFIEKFQEAFNKIMDKRLLIRPSSYQKNAQEIAKTIKKLIEDKLTFSLTLLKRL</sequence>
<protein>
    <recommendedName>
        <fullName evidence="2">glucuronosyltransferase</fullName>
        <ecNumber evidence="2">2.4.1.17</ecNumber>
    </recommendedName>
</protein>
<dbReference type="AlphaFoldDB" id="A0A6V7VP25"/>
<keyword evidence="4" id="KW-0808">Transferase</keyword>
<evidence type="ECO:0000313" key="6">
    <source>
        <dbReference type="EMBL" id="CAD2176750.1"/>
    </source>
</evidence>
<dbReference type="InterPro" id="IPR002213">
    <property type="entry name" value="UDP_glucos_trans"/>
</dbReference>
<accession>A0A6V7VP25</accession>
<dbReference type="InterPro" id="IPR050271">
    <property type="entry name" value="UDP-glycosyltransferase"/>
</dbReference>
<gene>
    <name evidence="6" type="ORF">MENT_LOCUS28584</name>
</gene>
<dbReference type="EMBL" id="CAJEWN010000283">
    <property type="protein sequence ID" value="CAD2176750.1"/>
    <property type="molecule type" value="Genomic_DNA"/>
</dbReference>
<evidence type="ECO:0000256" key="1">
    <source>
        <dbReference type="ARBA" id="ARBA00009995"/>
    </source>
</evidence>
<dbReference type="SUPFAM" id="SSF53756">
    <property type="entry name" value="UDP-Glycosyltransferase/glycogen phosphorylase"/>
    <property type="match status" value="1"/>
</dbReference>
<dbReference type="Gene3D" id="3.40.50.2000">
    <property type="entry name" value="Glycogen Phosphorylase B"/>
    <property type="match status" value="1"/>
</dbReference>
<evidence type="ECO:0000256" key="5">
    <source>
        <dbReference type="ARBA" id="ARBA00047475"/>
    </source>
</evidence>
<comment type="similarity">
    <text evidence="1">Belongs to the UDP-glycosyltransferase family.</text>
</comment>
<dbReference type="Pfam" id="PF00201">
    <property type="entry name" value="UDPGT"/>
    <property type="match status" value="1"/>
</dbReference>
<dbReference type="PANTHER" id="PTHR48043">
    <property type="entry name" value="EG:EG0003.4 PROTEIN-RELATED"/>
    <property type="match status" value="1"/>
</dbReference>
<dbReference type="EC" id="2.4.1.17" evidence="2"/>
<keyword evidence="3" id="KW-0328">Glycosyltransferase</keyword>
<name>A0A6V7VP25_MELEN</name>
<comment type="catalytic activity">
    <reaction evidence="5">
        <text>glucuronate acceptor + UDP-alpha-D-glucuronate = acceptor beta-D-glucuronoside + UDP + H(+)</text>
        <dbReference type="Rhea" id="RHEA:21032"/>
        <dbReference type="ChEBI" id="CHEBI:15378"/>
        <dbReference type="ChEBI" id="CHEBI:58052"/>
        <dbReference type="ChEBI" id="CHEBI:58223"/>
        <dbReference type="ChEBI" id="CHEBI:132367"/>
        <dbReference type="ChEBI" id="CHEBI:132368"/>
        <dbReference type="EC" id="2.4.1.17"/>
    </reaction>
</comment>
<comment type="caution">
    <text evidence="6">The sequence shown here is derived from an EMBL/GenBank/DDBJ whole genome shotgun (WGS) entry which is preliminary data.</text>
</comment>
<reference evidence="6 7" key="1">
    <citation type="submission" date="2020-08" db="EMBL/GenBank/DDBJ databases">
        <authorList>
            <person name="Koutsovoulos G."/>
            <person name="Danchin GJ E."/>
        </authorList>
    </citation>
    <scope>NUCLEOTIDE SEQUENCE [LARGE SCALE GENOMIC DNA]</scope>
</reference>
<proteinExistence type="inferred from homology"/>
<dbReference type="GO" id="GO:0015020">
    <property type="term" value="F:glucuronosyltransferase activity"/>
    <property type="evidence" value="ECO:0007669"/>
    <property type="project" value="UniProtKB-EC"/>
</dbReference>
<organism evidence="6 7">
    <name type="scientific">Meloidogyne enterolobii</name>
    <name type="common">Root-knot nematode worm</name>
    <name type="synonym">Meloidogyne mayaguensis</name>
    <dbReference type="NCBI Taxonomy" id="390850"/>
    <lineage>
        <taxon>Eukaryota</taxon>
        <taxon>Metazoa</taxon>
        <taxon>Ecdysozoa</taxon>
        <taxon>Nematoda</taxon>
        <taxon>Chromadorea</taxon>
        <taxon>Rhabditida</taxon>
        <taxon>Tylenchina</taxon>
        <taxon>Tylenchomorpha</taxon>
        <taxon>Tylenchoidea</taxon>
        <taxon>Meloidogynidae</taxon>
        <taxon>Meloidogyninae</taxon>
        <taxon>Meloidogyne</taxon>
    </lineage>
</organism>
<evidence type="ECO:0000256" key="2">
    <source>
        <dbReference type="ARBA" id="ARBA00012544"/>
    </source>
</evidence>
<dbReference type="PANTHER" id="PTHR48043:SF145">
    <property type="entry name" value="FI06409P-RELATED"/>
    <property type="match status" value="1"/>
</dbReference>
<evidence type="ECO:0000256" key="3">
    <source>
        <dbReference type="ARBA" id="ARBA00022676"/>
    </source>
</evidence>
<evidence type="ECO:0000313" key="7">
    <source>
        <dbReference type="Proteomes" id="UP000580250"/>
    </source>
</evidence>